<accession>A0A645I4E1</accession>
<protein>
    <submittedName>
        <fullName evidence="1">Uncharacterized protein</fullName>
    </submittedName>
</protein>
<reference evidence="1" key="1">
    <citation type="submission" date="2019-08" db="EMBL/GenBank/DDBJ databases">
        <authorList>
            <person name="Kucharzyk K."/>
            <person name="Murdoch R.W."/>
            <person name="Higgins S."/>
            <person name="Loffler F."/>
        </authorList>
    </citation>
    <scope>NUCLEOTIDE SEQUENCE</scope>
</reference>
<dbReference type="EMBL" id="VSSQ01105674">
    <property type="protein sequence ID" value="MPN45632.1"/>
    <property type="molecule type" value="Genomic_DNA"/>
</dbReference>
<organism evidence="1">
    <name type="scientific">bioreactor metagenome</name>
    <dbReference type="NCBI Taxonomy" id="1076179"/>
    <lineage>
        <taxon>unclassified sequences</taxon>
        <taxon>metagenomes</taxon>
        <taxon>ecological metagenomes</taxon>
    </lineage>
</organism>
<name>A0A645I4E1_9ZZZZ</name>
<sequence>MIFEGNGMRQAVDNHQFTFGVLMLAVERVRVRYHHPIYVVHVGKHRNACLVHCKQRKEEEGQ</sequence>
<gene>
    <name evidence="1" type="ORF">SDC9_193200</name>
</gene>
<comment type="caution">
    <text evidence="1">The sequence shown here is derived from an EMBL/GenBank/DDBJ whole genome shotgun (WGS) entry which is preliminary data.</text>
</comment>
<evidence type="ECO:0000313" key="1">
    <source>
        <dbReference type="EMBL" id="MPN45632.1"/>
    </source>
</evidence>
<dbReference type="AlphaFoldDB" id="A0A645I4E1"/>
<proteinExistence type="predicted"/>